<proteinExistence type="predicted"/>
<feature type="region of interest" description="Disordered" evidence="1">
    <location>
        <begin position="290"/>
        <end position="359"/>
    </location>
</feature>
<gene>
    <name evidence="4" type="ORF">GCM10007147_17520</name>
</gene>
<feature type="transmembrane region" description="Helical" evidence="2">
    <location>
        <begin position="95"/>
        <end position="113"/>
    </location>
</feature>
<protein>
    <recommendedName>
        <fullName evidence="3">CAAX prenyl protease 2/Lysostaphin resistance protein A-like domain-containing protein</fullName>
    </recommendedName>
</protein>
<keyword evidence="2" id="KW-1133">Transmembrane helix</keyword>
<dbReference type="EMBL" id="BMXL01000006">
    <property type="protein sequence ID" value="GHD22809.1"/>
    <property type="molecule type" value="Genomic_DNA"/>
</dbReference>
<feature type="compositionally biased region" description="Low complexity" evidence="1">
    <location>
        <begin position="290"/>
        <end position="301"/>
    </location>
</feature>
<dbReference type="GO" id="GO:0080120">
    <property type="term" value="P:CAAX-box protein maturation"/>
    <property type="evidence" value="ECO:0007669"/>
    <property type="project" value="UniProtKB-ARBA"/>
</dbReference>
<keyword evidence="5" id="KW-1185">Reference proteome</keyword>
<reference evidence="4 5" key="1">
    <citation type="journal article" date="2014" name="Int. J. Syst. Evol. Microbiol.">
        <title>Complete genome sequence of Corynebacterium casei LMG S-19264T (=DSM 44701T), isolated from a smear-ripened cheese.</title>
        <authorList>
            <consortium name="US DOE Joint Genome Institute (JGI-PGF)"/>
            <person name="Walter F."/>
            <person name="Albersmeier A."/>
            <person name="Kalinowski J."/>
            <person name="Ruckert C."/>
        </authorList>
    </citation>
    <scope>NUCLEOTIDE SEQUENCE [LARGE SCALE GENOMIC DNA]</scope>
    <source>
        <strain evidence="4 5">KCTC 19473</strain>
    </source>
</reference>
<dbReference type="Proteomes" id="UP000654947">
    <property type="component" value="Unassembled WGS sequence"/>
</dbReference>
<accession>A0A919CHM7</accession>
<keyword evidence="2" id="KW-0812">Transmembrane</keyword>
<feature type="transmembrane region" description="Helical" evidence="2">
    <location>
        <begin position="12"/>
        <end position="32"/>
    </location>
</feature>
<feature type="domain" description="CAAX prenyl protease 2/Lysostaphin resistance protein A-like" evidence="3">
    <location>
        <begin position="175"/>
        <end position="259"/>
    </location>
</feature>
<comment type="caution">
    <text evidence="4">The sequence shown here is derived from an EMBL/GenBank/DDBJ whole genome shotgun (WGS) entry which is preliminary data.</text>
</comment>
<evidence type="ECO:0000256" key="1">
    <source>
        <dbReference type="SAM" id="MobiDB-lite"/>
    </source>
</evidence>
<feature type="compositionally biased region" description="Basic and acidic residues" evidence="1">
    <location>
        <begin position="123"/>
        <end position="132"/>
    </location>
</feature>
<dbReference type="RefSeq" id="WP_017576152.1">
    <property type="nucleotide sequence ID" value="NZ_BMXL01000006.1"/>
</dbReference>
<name>A0A919CHM7_9ACTN</name>
<evidence type="ECO:0000256" key="2">
    <source>
        <dbReference type="SAM" id="Phobius"/>
    </source>
</evidence>
<organism evidence="4 5">
    <name type="scientific">Nocardiopsis kunsanensis</name>
    <dbReference type="NCBI Taxonomy" id="141693"/>
    <lineage>
        <taxon>Bacteria</taxon>
        <taxon>Bacillati</taxon>
        <taxon>Actinomycetota</taxon>
        <taxon>Actinomycetes</taxon>
        <taxon>Streptosporangiales</taxon>
        <taxon>Nocardiopsidaceae</taxon>
        <taxon>Nocardiopsis</taxon>
    </lineage>
</organism>
<feature type="region of interest" description="Disordered" evidence="1">
    <location>
        <begin position="123"/>
        <end position="151"/>
    </location>
</feature>
<feature type="compositionally biased region" description="Basic and acidic residues" evidence="1">
    <location>
        <begin position="350"/>
        <end position="359"/>
    </location>
</feature>
<keyword evidence="2" id="KW-0472">Membrane</keyword>
<feature type="compositionally biased region" description="Basic residues" evidence="1">
    <location>
        <begin position="133"/>
        <end position="143"/>
    </location>
</feature>
<sequence>MPWSETLPQVSLAGTLLAVLLLFFAAIGEPLLGRRAYAWLSRSRFDDERSLKLLHAVTMGVHVLWGLLVLLVVVLSPGLAADDLGLRAPHAVGPVVGGAIGGLVALALFWVLVNGMPSRERLLPGKPDERLPGPKKRGTHKGRRAADRPMTLPEPGRRVEELLYPRTRAEQATAAGTAVTGGFFAELLYRGLFITLVASMGLPLLVAALLSILLFSLAHVYQGWWGTAHGALTGTLFTVLYLGTGSLWVPIAVHVGLNFRSMVFPPASAAPDDDRHDYYDDYYDYPDTGETADTGATGDHTSWGSGAAEGTGSPGERTPWGGGSLPGGGDPRGRDRLSADDPQAYWDMLDDPRDDRRAP</sequence>
<evidence type="ECO:0000259" key="3">
    <source>
        <dbReference type="Pfam" id="PF02517"/>
    </source>
</evidence>
<feature type="transmembrane region" description="Helical" evidence="2">
    <location>
        <begin position="230"/>
        <end position="253"/>
    </location>
</feature>
<evidence type="ECO:0000313" key="5">
    <source>
        <dbReference type="Proteomes" id="UP000654947"/>
    </source>
</evidence>
<feature type="transmembrane region" description="Helical" evidence="2">
    <location>
        <begin position="53"/>
        <end position="75"/>
    </location>
</feature>
<dbReference type="InterPro" id="IPR003675">
    <property type="entry name" value="Rce1/LyrA-like_dom"/>
</dbReference>
<evidence type="ECO:0000313" key="4">
    <source>
        <dbReference type="EMBL" id="GHD22809.1"/>
    </source>
</evidence>
<feature type="compositionally biased region" description="Gly residues" evidence="1">
    <location>
        <begin position="320"/>
        <end position="330"/>
    </location>
</feature>
<dbReference type="GO" id="GO:0004175">
    <property type="term" value="F:endopeptidase activity"/>
    <property type="evidence" value="ECO:0007669"/>
    <property type="project" value="UniProtKB-ARBA"/>
</dbReference>
<dbReference type="AlphaFoldDB" id="A0A919CHM7"/>
<dbReference type="Pfam" id="PF02517">
    <property type="entry name" value="Rce1-like"/>
    <property type="match status" value="1"/>
</dbReference>
<feature type="transmembrane region" description="Helical" evidence="2">
    <location>
        <begin position="192"/>
        <end position="218"/>
    </location>
</feature>